<dbReference type="AlphaFoldDB" id="A0A7X1TMU7"/>
<sequence>MMRTRIERLAIPAALDAEGGDDFAQSAAVGNAVEHHLWGHDDFATDVEDRILMAQPTPEREYVLGVARAEGRIVGNARISIPLRDNLQAAYVQLEVLPGKRRQGIASALLAFAEQQLTLRGRTTIMSWSDARMGVDGDADADAGVAVVERLVPPTGAGWYPAADPAARLAVGRGFDLVQVDRQSVLHLAEVRSDRGRDILLRQEAEARTRGSEGYGLVRWVDRCPEDRVEDYALLRRRMSTDPPLGGFVQQEELWDAGRIRREEERSLAAGTSTLVEAVLHRESGRLVGHTILERFDSRPAVVYQEDTLVLDEHRGHRLGMWLKASNLRRAADSWTDAERIYTWNAEENSFMLEVNVALGFRPSGRTAGWQRVLT</sequence>
<evidence type="ECO:0000313" key="3">
    <source>
        <dbReference type="Proteomes" id="UP000326464"/>
    </source>
</evidence>
<dbReference type="Pfam" id="PF00583">
    <property type="entry name" value="Acetyltransf_1"/>
    <property type="match status" value="1"/>
</dbReference>
<dbReference type="EMBL" id="VJXX01000001">
    <property type="protein sequence ID" value="MPY09865.1"/>
    <property type="molecule type" value="Genomic_DNA"/>
</dbReference>
<dbReference type="PROSITE" id="PS51186">
    <property type="entry name" value="GNAT"/>
    <property type="match status" value="1"/>
</dbReference>
<protein>
    <submittedName>
        <fullName evidence="2">GNAT family N-acetyltransferase</fullName>
    </submittedName>
</protein>
<name>A0A7X1TMU7_9MICC</name>
<evidence type="ECO:0000259" key="1">
    <source>
        <dbReference type="PROSITE" id="PS51186"/>
    </source>
</evidence>
<keyword evidence="3" id="KW-1185">Reference proteome</keyword>
<dbReference type="CDD" id="cd04301">
    <property type="entry name" value="NAT_SF"/>
    <property type="match status" value="1"/>
</dbReference>
<comment type="caution">
    <text evidence="2">The sequence shown here is derived from an EMBL/GenBank/DDBJ whole genome shotgun (WGS) entry which is preliminary data.</text>
</comment>
<keyword evidence="2" id="KW-0808">Transferase</keyword>
<dbReference type="RefSeq" id="WP_152812427.1">
    <property type="nucleotide sequence ID" value="NZ_VJXX01000001.1"/>
</dbReference>
<dbReference type="InterPro" id="IPR000182">
    <property type="entry name" value="GNAT_dom"/>
</dbReference>
<dbReference type="OrthoDB" id="4119890at2"/>
<evidence type="ECO:0000313" key="2">
    <source>
        <dbReference type="EMBL" id="MPY09865.1"/>
    </source>
</evidence>
<accession>A0A7X1TMU7</accession>
<feature type="domain" description="N-acetyltransferase" evidence="1">
    <location>
        <begin position="21"/>
        <end position="206"/>
    </location>
</feature>
<organism evidence="2 3">
    <name type="scientific">Arthrobacter bussei</name>
    <dbReference type="NCBI Taxonomy" id="2594179"/>
    <lineage>
        <taxon>Bacteria</taxon>
        <taxon>Bacillati</taxon>
        <taxon>Actinomycetota</taxon>
        <taxon>Actinomycetes</taxon>
        <taxon>Micrococcales</taxon>
        <taxon>Micrococcaceae</taxon>
        <taxon>Arthrobacter</taxon>
    </lineage>
</organism>
<reference evidence="3" key="1">
    <citation type="submission" date="2019-07" db="EMBL/GenBank/DDBJ databases">
        <title>Arthrobacter KR32 sp. nov., isolated from mountain cheese made of cows milk.</title>
        <authorList>
            <person name="Flegler A."/>
        </authorList>
    </citation>
    <scope>NUCLEOTIDE SEQUENCE [LARGE SCALE GENOMIC DNA]</scope>
    <source>
        <strain evidence="3">KR32</strain>
    </source>
</reference>
<dbReference type="Proteomes" id="UP000326464">
    <property type="component" value="Unassembled WGS sequence"/>
</dbReference>
<dbReference type="Gene3D" id="3.40.630.30">
    <property type="match status" value="1"/>
</dbReference>
<proteinExistence type="predicted"/>
<dbReference type="GO" id="GO:0016747">
    <property type="term" value="F:acyltransferase activity, transferring groups other than amino-acyl groups"/>
    <property type="evidence" value="ECO:0007669"/>
    <property type="project" value="InterPro"/>
</dbReference>
<dbReference type="InterPro" id="IPR016181">
    <property type="entry name" value="Acyl_CoA_acyltransferase"/>
</dbReference>
<gene>
    <name evidence="2" type="ORF">FNH21_03880</name>
</gene>
<dbReference type="SUPFAM" id="SSF55729">
    <property type="entry name" value="Acyl-CoA N-acyltransferases (Nat)"/>
    <property type="match status" value="2"/>
</dbReference>